<name>A0A158IQ98_9BURK</name>
<evidence type="ECO:0000313" key="2">
    <source>
        <dbReference type="Proteomes" id="UP000054683"/>
    </source>
</evidence>
<gene>
    <name evidence="1" type="ORF">AWB69_06478</name>
</gene>
<dbReference type="EMBL" id="FCOK02000058">
    <property type="protein sequence ID" value="SAL58686.1"/>
    <property type="molecule type" value="Genomic_DNA"/>
</dbReference>
<accession>A0A158IQ98</accession>
<organism evidence="1 2">
    <name type="scientific">Caballeronia udeis</name>
    <dbReference type="NCBI Taxonomy" id="1232866"/>
    <lineage>
        <taxon>Bacteria</taxon>
        <taxon>Pseudomonadati</taxon>
        <taxon>Pseudomonadota</taxon>
        <taxon>Betaproteobacteria</taxon>
        <taxon>Burkholderiales</taxon>
        <taxon>Burkholderiaceae</taxon>
        <taxon>Caballeronia</taxon>
    </lineage>
</organism>
<evidence type="ECO:0000313" key="1">
    <source>
        <dbReference type="EMBL" id="SAL58686.1"/>
    </source>
</evidence>
<sequence>MIHAYQYQGFDIAVAIETDFRWKGVRGTSATVGYVAIVRISQAGSAVALFSPLRFGESQGKPFVSEIDALMSGYSAGRRVVDDLLTV</sequence>
<dbReference type="RefSeq" id="WP_062090742.1">
    <property type="nucleotide sequence ID" value="NZ_FCOK02000058.1"/>
</dbReference>
<dbReference type="OrthoDB" id="9026016at2"/>
<protein>
    <submittedName>
        <fullName evidence="1">Uncharacterized protein</fullName>
    </submittedName>
</protein>
<proteinExistence type="predicted"/>
<dbReference type="AlphaFoldDB" id="A0A158IQ98"/>
<reference evidence="1 2" key="1">
    <citation type="submission" date="2016-01" db="EMBL/GenBank/DDBJ databases">
        <authorList>
            <person name="Oliw E.H."/>
        </authorList>
    </citation>
    <scope>NUCLEOTIDE SEQUENCE [LARGE SCALE GENOMIC DNA]</scope>
    <source>
        <strain evidence="1">LMG 27134</strain>
    </source>
</reference>
<dbReference type="Proteomes" id="UP000054683">
    <property type="component" value="Unassembled WGS sequence"/>
</dbReference>